<evidence type="ECO:0000256" key="1">
    <source>
        <dbReference type="ARBA" id="ARBA00004141"/>
    </source>
</evidence>
<feature type="transmembrane region" description="Helical" evidence="8">
    <location>
        <begin position="355"/>
        <end position="378"/>
    </location>
</feature>
<protein>
    <submittedName>
        <fullName evidence="9">Uncharacterized protein</fullName>
    </submittedName>
</protein>
<evidence type="ECO:0000313" key="9">
    <source>
        <dbReference type="EMBL" id="KAK2164104.1"/>
    </source>
</evidence>
<keyword evidence="6 8" id="KW-0472">Membrane</keyword>
<evidence type="ECO:0000313" key="10">
    <source>
        <dbReference type="Proteomes" id="UP001209878"/>
    </source>
</evidence>
<feature type="region of interest" description="Disordered" evidence="7">
    <location>
        <begin position="177"/>
        <end position="226"/>
    </location>
</feature>
<keyword evidence="5 8" id="KW-1133">Transmembrane helix</keyword>
<feature type="transmembrane region" description="Helical" evidence="8">
    <location>
        <begin position="15"/>
        <end position="35"/>
    </location>
</feature>
<feature type="transmembrane region" description="Helical" evidence="8">
    <location>
        <begin position="47"/>
        <end position="71"/>
    </location>
</feature>
<keyword evidence="3" id="KW-0813">Transport</keyword>
<organism evidence="9 10">
    <name type="scientific">Ridgeia piscesae</name>
    <name type="common">Tubeworm</name>
    <dbReference type="NCBI Taxonomy" id="27915"/>
    <lineage>
        <taxon>Eukaryota</taxon>
        <taxon>Metazoa</taxon>
        <taxon>Spiralia</taxon>
        <taxon>Lophotrochozoa</taxon>
        <taxon>Annelida</taxon>
        <taxon>Polychaeta</taxon>
        <taxon>Sedentaria</taxon>
        <taxon>Canalipalpata</taxon>
        <taxon>Sabellida</taxon>
        <taxon>Siboglinidae</taxon>
        <taxon>Ridgeia</taxon>
    </lineage>
</organism>
<feature type="transmembrane region" description="Helical" evidence="8">
    <location>
        <begin position="630"/>
        <end position="652"/>
    </location>
</feature>
<dbReference type="Proteomes" id="UP001209878">
    <property type="component" value="Unassembled WGS sequence"/>
</dbReference>
<feature type="transmembrane region" description="Helical" evidence="8">
    <location>
        <begin position="535"/>
        <end position="558"/>
    </location>
</feature>
<comment type="caution">
    <text evidence="9">The sequence shown here is derived from an EMBL/GenBank/DDBJ whole genome shotgun (WGS) entry which is preliminary data.</text>
</comment>
<comment type="similarity">
    <text evidence="2">Belongs to the SLC13A/DASS transporter (TC 2.A.47) family. NADC subfamily.</text>
</comment>
<feature type="transmembrane region" description="Helical" evidence="8">
    <location>
        <begin position="505"/>
        <end position="523"/>
    </location>
</feature>
<feature type="compositionally biased region" description="Acidic residues" evidence="7">
    <location>
        <begin position="201"/>
        <end position="226"/>
    </location>
</feature>
<feature type="transmembrane region" description="Helical" evidence="8">
    <location>
        <begin position="91"/>
        <end position="110"/>
    </location>
</feature>
<dbReference type="PANTHER" id="PTHR10283:SF82">
    <property type="entry name" value="SOLUTE CARRIER FAMILY 13 MEMBER 2"/>
    <property type="match status" value="1"/>
</dbReference>
<dbReference type="InterPro" id="IPR001898">
    <property type="entry name" value="SLC13A/DASS"/>
</dbReference>
<sequence>MAPSLMRRFFYECAVYYKIIILLGAPIVFLPAAILGQTPAARCSYVILLMAVYWVSEALPSAITALIPLTLMPYLSIASCESMAVNYFSDTNFLFLGGLMVAIAVEKCFLHKRLALRALLVVGSKPQRLMLGFMIVTAIMSMWISNTATAAMMVPIVHSVLEQLRVNLVRAQRMTPIDTTATKSDTHTEQGSAVSPPEEVVPSEEVEEEEEEEEKEEEKDEEAPVLEDVEDGVTNMNENHPMPCRICRNRVGPQSEEEFEKEFRGISRTVSLRVVPDYTSTTDVLLRKTREELEKKKLGENDLLAGFEDFSRAMRLSVAYAANVGGTATITGSPTNLVAKEMLDKLSNGAYELSFFSWFMIAFPNACLSLMWAWFWLLAYNMGLRFFLASFTKDTGEAKRINDMSMAVLEAEYKKMGKMSFAEKAVLVHFILLAVLWFTRNPGFIKGWSTFFKAKYVTDGTVGIVIAISLFICPDRMPTFNCFGKPESAIPANALLDWPIVKRKMAWNVILLMGGGFALAEACKTSGLSEAVGKVLNKVLLLPPVLTVYVLCLLVSTFSEVTSNTTTNTLFLQVLGSLAIDLEINPLYIMIPVSISASCAFMLPVATPPNAIVFSYGENLRISDMIRSGWMMNLMCVTIVQLGTNTWAYAWLGYGSIPDWARKNATAVAP</sequence>
<dbReference type="PROSITE" id="PS01271">
    <property type="entry name" value="NA_SULFATE"/>
    <property type="match status" value="1"/>
</dbReference>
<evidence type="ECO:0000256" key="4">
    <source>
        <dbReference type="ARBA" id="ARBA00022692"/>
    </source>
</evidence>
<evidence type="ECO:0000256" key="6">
    <source>
        <dbReference type="ARBA" id="ARBA00023136"/>
    </source>
</evidence>
<gene>
    <name evidence="9" type="ORF">NP493_1430g00055</name>
</gene>
<reference evidence="9" key="1">
    <citation type="journal article" date="2023" name="Mol. Biol. Evol.">
        <title>Third-Generation Sequencing Reveals the Adaptive Role of the Epigenome in Three Deep-Sea Polychaetes.</title>
        <authorList>
            <person name="Perez M."/>
            <person name="Aroh O."/>
            <person name="Sun Y."/>
            <person name="Lan Y."/>
            <person name="Juniper S.K."/>
            <person name="Young C.R."/>
            <person name="Angers B."/>
            <person name="Qian P.Y."/>
        </authorList>
    </citation>
    <scope>NUCLEOTIDE SEQUENCE</scope>
    <source>
        <strain evidence="9">R07B-5</strain>
    </source>
</reference>
<accession>A0AAD9K382</accession>
<dbReference type="InterPro" id="IPR031312">
    <property type="entry name" value="Na/sul_symport_CS"/>
</dbReference>
<dbReference type="PANTHER" id="PTHR10283">
    <property type="entry name" value="SOLUTE CARRIER FAMILY 13 MEMBER"/>
    <property type="match status" value="1"/>
</dbReference>
<dbReference type="AlphaFoldDB" id="A0AAD9K382"/>
<evidence type="ECO:0000256" key="7">
    <source>
        <dbReference type="SAM" id="MobiDB-lite"/>
    </source>
</evidence>
<dbReference type="Pfam" id="PF00939">
    <property type="entry name" value="Na_sulph_symp"/>
    <property type="match status" value="1"/>
</dbReference>
<feature type="transmembrane region" description="Helical" evidence="8">
    <location>
        <begin position="131"/>
        <end position="157"/>
    </location>
</feature>
<dbReference type="GO" id="GO:0015141">
    <property type="term" value="F:succinate transmembrane transporter activity"/>
    <property type="evidence" value="ECO:0007669"/>
    <property type="project" value="UniProtKB-ARBA"/>
</dbReference>
<proteinExistence type="inferred from homology"/>
<dbReference type="EMBL" id="JAODUO010001430">
    <property type="protein sequence ID" value="KAK2164104.1"/>
    <property type="molecule type" value="Genomic_DNA"/>
</dbReference>
<keyword evidence="4 8" id="KW-0812">Transmembrane</keyword>
<comment type="subcellular location">
    <subcellularLocation>
        <location evidence="1">Membrane</location>
        <topology evidence="1">Multi-pass membrane protein</topology>
    </subcellularLocation>
</comment>
<evidence type="ECO:0000256" key="3">
    <source>
        <dbReference type="ARBA" id="ARBA00022448"/>
    </source>
</evidence>
<name>A0AAD9K382_RIDPI</name>
<dbReference type="GO" id="GO:0005886">
    <property type="term" value="C:plasma membrane"/>
    <property type="evidence" value="ECO:0007669"/>
    <property type="project" value="TreeGrafter"/>
</dbReference>
<evidence type="ECO:0000256" key="2">
    <source>
        <dbReference type="ARBA" id="ARBA00006772"/>
    </source>
</evidence>
<keyword evidence="10" id="KW-1185">Reference proteome</keyword>
<evidence type="ECO:0000256" key="8">
    <source>
        <dbReference type="SAM" id="Phobius"/>
    </source>
</evidence>
<feature type="transmembrane region" description="Helical" evidence="8">
    <location>
        <begin position="421"/>
        <end position="439"/>
    </location>
</feature>
<evidence type="ECO:0000256" key="5">
    <source>
        <dbReference type="ARBA" id="ARBA00022989"/>
    </source>
</evidence>